<name>A0A2P5DN40_PARAD</name>
<comment type="caution">
    <text evidence="1">The sequence shown here is derived from an EMBL/GenBank/DDBJ whole genome shotgun (WGS) entry which is preliminary data.</text>
</comment>
<proteinExistence type="predicted"/>
<dbReference type="AlphaFoldDB" id="A0A2P5DN40"/>
<protein>
    <submittedName>
        <fullName evidence="1">Uncharacterized protein</fullName>
    </submittedName>
</protein>
<feature type="non-terminal residue" evidence="1">
    <location>
        <position position="1"/>
    </location>
</feature>
<organism evidence="1 2">
    <name type="scientific">Parasponia andersonii</name>
    <name type="common">Sponia andersonii</name>
    <dbReference type="NCBI Taxonomy" id="3476"/>
    <lineage>
        <taxon>Eukaryota</taxon>
        <taxon>Viridiplantae</taxon>
        <taxon>Streptophyta</taxon>
        <taxon>Embryophyta</taxon>
        <taxon>Tracheophyta</taxon>
        <taxon>Spermatophyta</taxon>
        <taxon>Magnoliopsida</taxon>
        <taxon>eudicotyledons</taxon>
        <taxon>Gunneridae</taxon>
        <taxon>Pentapetalae</taxon>
        <taxon>rosids</taxon>
        <taxon>fabids</taxon>
        <taxon>Rosales</taxon>
        <taxon>Cannabaceae</taxon>
        <taxon>Parasponia</taxon>
    </lineage>
</organism>
<dbReference type="OrthoDB" id="1736794at2759"/>
<keyword evidence="2" id="KW-1185">Reference proteome</keyword>
<evidence type="ECO:0000313" key="1">
    <source>
        <dbReference type="EMBL" id="PON74703.1"/>
    </source>
</evidence>
<dbReference type="Proteomes" id="UP000237105">
    <property type="component" value="Unassembled WGS sequence"/>
</dbReference>
<evidence type="ECO:0000313" key="2">
    <source>
        <dbReference type="Proteomes" id="UP000237105"/>
    </source>
</evidence>
<reference evidence="2" key="1">
    <citation type="submission" date="2016-06" db="EMBL/GenBank/DDBJ databases">
        <title>Parallel loss of symbiosis genes in relatives of nitrogen-fixing non-legume Parasponia.</title>
        <authorList>
            <person name="Van Velzen R."/>
            <person name="Holmer R."/>
            <person name="Bu F."/>
            <person name="Rutten L."/>
            <person name="Van Zeijl A."/>
            <person name="Liu W."/>
            <person name="Santuari L."/>
            <person name="Cao Q."/>
            <person name="Sharma T."/>
            <person name="Shen D."/>
            <person name="Roswanjaya Y."/>
            <person name="Wardhani T."/>
            <person name="Kalhor M.S."/>
            <person name="Jansen J."/>
            <person name="Van den Hoogen J."/>
            <person name="Gungor B."/>
            <person name="Hartog M."/>
            <person name="Hontelez J."/>
            <person name="Verver J."/>
            <person name="Yang W.-C."/>
            <person name="Schijlen E."/>
            <person name="Repin R."/>
            <person name="Schilthuizen M."/>
            <person name="Schranz E."/>
            <person name="Heidstra R."/>
            <person name="Miyata K."/>
            <person name="Fedorova E."/>
            <person name="Kohlen W."/>
            <person name="Bisseling T."/>
            <person name="Smit S."/>
            <person name="Geurts R."/>
        </authorList>
    </citation>
    <scope>NUCLEOTIDE SEQUENCE [LARGE SCALE GENOMIC DNA]</scope>
    <source>
        <strain evidence="2">cv. WU1-14</strain>
    </source>
</reference>
<accession>A0A2P5DN40</accession>
<dbReference type="EMBL" id="JXTB01000027">
    <property type="protein sequence ID" value="PON74703.1"/>
    <property type="molecule type" value="Genomic_DNA"/>
</dbReference>
<sequence length="72" mass="8486">LIRISSRQSTYEQDQSSALIRIDLDLLEERREQSQLQIVSYHQCTARCLKPKVGRRFVGKLVLRQDLVLWNS</sequence>
<gene>
    <name evidence="1" type="ORF">PanWU01x14_047620</name>
</gene>